<gene>
    <name evidence="4" type="primary">Dper\GL15065</name>
    <name evidence="4" type="ORF">Dper_GL15065</name>
</gene>
<keyword evidence="5" id="KW-1185">Reference proteome</keyword>
<dbReference type="AlphaFoldDB" id="B4GPY0"/>
<feature type="signal peptide" evidence="3">
    <location>
        <begin position="1"/>
        <end position="20"/>
    </location>
</feature>
<feature type="compositionally biased region" description="Basic and acidic residues" evidence="1">
    <location>
        <begin position="498"/>
        <end position="508"/>
    </location>
</feature>
<dbReference type="EMBL" id="CH479187">
    <property type="protein sequence ID" value="EDW39652.1"/>
    <property type="molecule type" value="Genomic_DNA"/>
</dbReference>
<feature type="chain" id="PRO_5002807044" evidence="3">
    <location>
        <begin position="21"/>
        <end position="524"/>
    </location>
</feature>
<dbReference type="Proteomes" id="UP000008744">
    <property type="component" value="Unassembled WGS sequence"/>
</dbReference>
<name>B4GPY0_DROPE</name>
<keyword evidence="2" id="KW-0812">Transmembrane</keyword>
<sequence>MSNPTLFIFIFTICIGVSHQAPVDVSENGEVAPMTMTYFNNSLGTFIEHRGRASVIMSEWTIVVYYSLVPLISEIWTFNSTYKLLMKNCDKNPKEFCPSEMEVASLYRGLSREPDSEYVKYTGSIISRIQDNGVDFRDLLSNRTSVIDSTFNVIRENVFNSNEISSLYFGEQADQLRALAGRIKQTQDAIRDAVFTALHGKVHPMILSNKQLEHEQTVILGHLPQDRRLPFNSLTLSDFYQVATTSHIQQLEQHLLFYIKVPLVDVEQFDVYRLTPIPRLDVGGIQLMYTETSNLAISDHLDRYFALQDVEMDSCLQLHPERYLCKPHQITFGPDSGTLPCTLAAFRNRTSQECSPRHVSQSSLWIPLASPNRWMVAVTKEVSIMGVCSDERQQLRINGSGILTIRSDCIVRSTFVTLQGMQGATARQAYASLTPIALDASRSLDDAQKQHQLEIEEGSSVAIIVAGTLVMIIVSISLGWFYVFCYQRRARAQQVQRPVEDHRIKTKNEGSSNDHPLLERNNVE</sequence>
<feature type="transmembrane region" description="Helical" evidence="2">
    <location>
        <begin position="461"/>
        <end position="484"/>
    </location>
</feature>
<organism evidence="5">
    <name type="scientific">Drosophila persimilis</name>
    <name type="common">Fruit fly</name>
    <dbReference type="NCBI Taxonomy" id="7234"/>
    <lineage>
        <taxon>Eukaryota</taxon>
        <taxon>Metazoa</taxon>
        <taxon>Ecdysozoa</taxon>
        <taxon>Arthropoda</taxon>
        <taxon>Hexapoda</taxon>
        <taxon>Insecta</taxon>
        <taxon>Pterygota</taxon>
        <taxon>Neoptera</taxon>
        <taxon>Endopterygota</taxon>
        <taxon>Diptera</taxon>
        <taxon>Brachycera</taxon>
        <taxon>Muscomorpha</taxon>
        <taxon>Ephydroidea</taxon>
        <taxon>Drosophilidae</taxon>
        <taxon>Drosophila</taxon>
        <taxon>Sophophora</taxon>
    </lineage>
</organism>
<dbReference type="OMA" id="WLYRTHR"/>
<evidence type="ECO:0000256" key="2">
    <source>
        <dbReference type="SAM" id="Phobius"/>
    </source>
</evidence>
<keyword evidence="3" id="KW-0732">Signal</keyword>
<dbReference type="InterPro" id="IPR022048">
    <property type="entry name" value="Envelope_fusion-like"/>
</dbReference>
<dbReference type="Pfam" id="PF12259">
    <property type="entry name" value="Baculo_F"/>
    <property type="match status" value="1"/>
</dbReference>
<evidence type="ECO:0000313" key="4">
    <source>
        <dbReference type="EMBL" id="EDW39652.1"/>
    </source>
</evidence>
<evidence type="ECO:0000256" key="1">
    <source>
        <dbReference type="SAM" id="MobiDB-lite"/>
    </source>
</evidence>
<dbReference type="eggNOG" id="ENOG502TBNT">
    <property type="taxonomic scope" value="Eukaryota"/>
</dbReference>
<accession>B4GPY0</accession>
<proteinExistence type="predicted"/>
<protein>
    <submittedName>
        <fullName evidence="4">GL15065</fullName>
    </submittedName>
</protein>
<dbReference type="OrthoDB" id="8061707at2759"/>
<keyword evidence="2" id="KW-0472">Membrane</keyword>
<evidence type="ECO:0000256" key="3">
    <source>
        <dbReference type="SAM" id="SignalP"/>
    </source>
</evidence>
<feature type="region of interest" description="Disordered" evidence="1">
    <location>
        <begin position="497"/>
        <end position="524"/>
    </location>
</feature>
<dbReference type="PhylomeDB" id="B4GPY0"/>
<reference evidence="4 5" key="1">
    <citation type="journal article" date="2007" name="Nature">
        <title>Evolution of genes and genomes on the Drosophila phylogeny.</title>
        <authorList>
            <consortium name="Drosophila 12 Genomes Consortium"/>
            <person name="Clark A.G."/>
            <person name="Eisen M.B."/>
            <person name="Smith D.R."/>
            <person name="Bergman C.M."/>
            <person name="Oliver B."/>
            <person name="Markow T.A."/>
            <person name="Kaufman T.C."/>
            <person name="Kellis M."/>
            <person name="Gelbart W."/>
            <person name="Iyer V.N."/>
            <person name="Pollard D.A."/>
            <person name="Sackton T.B."/>
            <person name="Larracuente A.M."/>
            <person name="Singh N.D."/>
            <person name="Abad J.P."/>
            <person name="Abt D.N."/>
            <person name="Adryan B."/>
            <person name="Aguade M."/>
            <person name="Akashi H."/>
            <person name="Anderson W.W."/>
            <person name="Aquadro C.F."/>
            <person name="Ardell D.H."/>
            <person name="Arguello R."/>
            <person name="Artieri C.G."/>
            <person name="Barbash D.A."/>
            <person name="Barker D."/>
            <person name="Barsanti P."/>
            <person name="Batterham P."/>
            <person name="Batzoglou S."/>
            <person name="Begun D."/>
            <person name="Bhutkar A."/>
            <person name="Blanco E."/>
            <person name="Bosak S.A."/>
            <person name="Bradley R.K."/>
            <person name="Brand A.D."/>
            <person name="Brent M.R."/>
            <person name="Brooks A.N."/>
            <person name="Brown R.H."/>
            <person name="Butlin R.K."/>
            <person name="Caggese C."/>
            <person name="Calvi B.R."/>
            <person name="Bernardo de Carvalho A."/>
            <person name="Caspi A."/>
            <person name="Castrezana S."/>
            <person name="Celniker S.E."/>
            <person name="Chang J.L."/>
            <person name="Chapple C."/>
            <person name="Chatterji S."/>
            <person name="Chinwalla A."/>
            <person name="Civetta A."/>
            <person name="Clifton S.W."/>
            <person name="Comeron J.M."/>
            <person name="Costello J.C."/>
            <person name="Coyne J.A."/>
            <person name="Daub J."/>
            <person name="David R.G."/>
            <person name="Delcher A.L."/>
            <person name="Delehaunty K."/>
            <person name="Do C.B."/>
            <person name="Ebling H."/>
            <person name="Edwards K."/>
            <person name="Eickbush T."/>
            <person name="Evans J.D."/>
            <person name="Filipski A."/>
            <person name="Findeiss S."/>
            <person name="Freyhult E."/>
            <person name="Fulton L."/>
            <person name="Fulton R."/>
            <person name="Garcia A.C."/>
            <person name="Gardiner A."/>
            <person name="Garfield D.A."/>
            <person name="Garvin B.E."/>
            <person name="Gibson G."/>
            <person name="Gilbert D."/>
            <person name="Gnerre S."/>
            <person name="Godfrey J."/>
            <person name="Good R."/>
            <person name="Gotea V."/>
            <person name="Gravely B."/>
            <person name="Greenberg A.J."/>
            <person name="Griffiths-Jones S."/>
            <person name="Gross S."/>
            <person name="Guigo R."/>
            <person name="Gustafson E.A."/>
            <person name="Haerty W."/>
            <person name="Hahn M.W."/>
            <person name="Halligan D.L."/>
            <person name="Halpern A.L."/>
            <person name="Halter G.M."/>
            <person name="Han M.V."/>
            <person name="Heger A."/>
            <person name="Hillier L."/>
            <person name="Hinrichs A.S."/>
            <person name="Holmes I."/>
            <person name="Hoskins R.A."/>
            <person name="Hubisz M.J."/>
            <person name="Hultmark D."/>
            <person name="Huntley M.A."/>
            <person name="Jaffe D.B."/>
            <person name="Jagadeeshan S."/>
            <person name="Jeck W.R."/>
            <person name="Johnson J."/>
            <person name="Jones C.D."/>
            <person name="Jordan W.C."/>
            <person name="Karpen G.H."/>
            <person name="Kataoka E."/>
            <person name="Keightley P.D."/>
            <person name="Kheradpour P."/>
            <person name="Kirkness E.F."/>
            <person name="Koerich L.B."/>
            <person name="Kristiansen K."/>
            <person name="Kudrna D."/>
            <person name="Kulathinal R.J."/>
            <person name="Kumar S."/>
            <person name="Kwok R."/>
            <person name="Lander E."/>
            <person name="Langley C.H."/>
            <person name="Lapoint R."/>
            <person name="Lazzaro B.P."/>
            <person name="Lee S.J."/>
            <person name="Levesque L."/>
            <person name="Li R."/>
            <person name="Lin C.F."/>
            <person name="Lin M.F."/>
            <person name="Lindblad-Toh K."/>
            <person name="Llopart A."/>
            <person name="Long M."/>
            <person name="Low L."/>
            <person name="Lozovsky E."/>
            <person name="Lu J."/>
            <person name="Luo M."/>
            <person name="Machado C.A."/>
            <person name="Makalowski W."/>
            <person name="Marzo M."/>
            <person name="Matsuda M."/>
            <person name="Matzkin L."/>
            <person name="McAllister B."/>
            <person name="McBride C.S."/>
            <person name="McKernan B."/>
            <person name="McKernan K."/>
            <person name="Mendez-Lago M."/>
            <person name="Minx P."/>
            <person name="Mollenhauer M.U."/>
            <person name="Montooth K."/>
            <person name="Mount S.M."/>
            <person name="Mu X."/>
            <person name="Myers E."/>
            <person name="Negre B."/>
            <person name="Newfeld S."/>
            <person name="Nielsen R."/>
            <person name="Noor M.A."/>
            <person name="O'Grady P."/>
            <person name="Pachter L."/>
            <person name="Papaceit M."/>
            <person name="Parisi M.J."/>
            <person name="Parisi M."/>
            <person name="Parts L."/>
            <person name="Pedersen J.S."/>
            <person name="Pesole G."/>
            <person name="Phillippy A.M."/>
            <person name="Ponting C.P."/>
            <person name="Pop M."/>
            <person name="Porcelli D."/>
            <person name="Powell J.R."/>
            <person name="Prohaska S."/>
            <person name="Pruitt K."/>
            <person name="Puig M."/>
            <person name="Quesneville H."/>
            <person name="Ram K.R."/>
            <person name="Rand D."/>
            <person name="Rasmussen M.D."/>
            <person name="Reed L.K."/>
            <person name="Reenan R."/>
            <person name="Reily A."/>
            <person name="Remington K.A."/>
            <person name="Rieger T.T."/>
            <person name="Ritchie M.G."/>
            <person name="Robin C."/>
            <person name="Rogers Y.H."/>
            <person name="Rohde C."/>
            <person name="Rozas J."/>
            <person name="Rubenfield M.J."/>
            <person name="Ruiz A."/>
            <person name="Russo S."/>
            <person name="Salzberg S.L."/>
            <person name="Sanchez-Gracia A."/>
            <person name="Saranga D.J."/>
            <person name="Sato H."/>
            <person name="Schaeffer S.W."/>
            <person name="Schatz M.C."/>
            <person name="Schlenke T."/>
            <person name="Schwartz R."/>
            <person name="Segarra C."/>
            <person name="Singh R.S."/>
            <person name="Sirot L."/>
            <person name="Sirota M."/>
            <person name="Sisneros N.B."/>
            <person name="Smith C.D."/>
            <person name="Smith T.F."/>
            <person name="Spieth J."/>
            <person name="Stage D.E."/>
            <person name="Stark A."/>
            <person name="Stephan W."/>
            <person name="Strausberg R.L."/>
            <person name="Strempel S."/>
            <person name="Sturgill D."/>
            <person name="Sutton G."/>
            <person name="Sutton G.G."/>
            <person name="Tao W."/>
            <person name="Teichmann S."/>
            <person name="Tobari Y.N."/>
            <person name="Tomimura Y."/>
            <person name="Tsolas J.M."/>
            <person name="Valente V.L."/>
            <person name="Venter E."/>
            <person name="Venter J.C."/>
            <person name="Vicario S."/>
            <person name="Vieira F.G."/>
            <person name="Vilella A.J."/>
            <person name="Villasante A."/>
            <person name="Walenz B."/>
            <person name="Wang J."/>
            <person name="Wasserman M."/>
            <person name="Watts T."/>
            <person name="Wilson D."/>
            <person name="Wilson R.K."/>
            <person name="Wing R.A."/>
            <person name="Wolfner M.F."/>
            <person name="Wong A."/>
            <person name="Wong G.K."/>
            <person name="Wu C.I."/>
            <person name="Wu G."/>
            <person name="Yamamoto D."/>
            <person name="Yang H.P."/>
            <person name="Yang S.P."/>
            <person name="Yorke J.A."/>
            <person name="Yoshida K."/>
            <person name="Zdobnov E."/>
            <person name="Zhang P."/>
            <person name="Zhang Y."/>
            <person name="Zimin A.V."/>
            <person name="Baldwin J."/>
            <person name="Abdouelleil A."/>
            <person name="Abdulkadir J."/>
            <person name="Abebe A."/>
            <person name="Abera B."/>
            <person name="Abreu J."/>
            <person name="Acer S.C."/>
            <person name="Aftuck L."/>
            <person name="Alexander A."/>
            <person name="An P."/>
            <person name="Anderson E."/>
            <person name="Anderson S."/>
            <person name="Arachi H."/>
            <person name="Azer M."/>
            <person name="Bachantsang P."/>
            <person name="Barry A."/>
            <person name="Bayul T."/>
            <person name="Berlin A."/>
            <person name="Bessette D."/>
            <person name="Bloom T."/>
            <person name="Blye J."/>
            <person name="Boguslavskiy L."/>
            <person name="Bonnet C."/>
            <person name="Boukhgalter B."/>
            <person name="Bourzgui I."/>
            <person name="Brown A."/>
            <person name="Cahill P."/>
            <person name="Channer S."/>
            <person name="Cheshatsang Y."/>
            <person name="Chuda L."/>
            <person name="Citroen M."/>
            <person name="Collymore A."/>
            <person name="Cooke P."/>
            <person name="Costello M."/>
            <person name="D'Aco K."/>
            <person name="Daza R."/>
            <person name="De Haan G."/>
            <person name="DeGray S."/>
            <person name="DeMaso C."/>
            <person name="Dhargay N."/>
            <person name="Dooley K."/>
            <person name="Dooley E."/>
            <person name="Doricent M."/>
            <person name="Dorje P."/>
            <person name="Dorjee K."/>
            <person name="Dupes A."/>
            <person name="Elong R."/>
            <person name="Falk J."/>
            <person name="Farina A."/>
            <person name="Faro S."/>
            <person name="Ferguson D."/>
            <person name="Fisher S."/>
            <person name="Foley C.D."/>
            <person name="Franke A."/>
            <person name="Friedrich D."/>
            <person name="Gadbois L."/>
            <person name="Gearin G."/>
            <person name="Gearin C.R."/>
            <person name="Giannoukos G."/>
            <person name="Goode T."/>
            <person name="Graham J."/>
            <person name="Grandbois E."/>
            <person name="Grewal S."/>
            <person name="Gyaltsen K."/>
            <person name="Hafez N."/>
            <person name="Hagos B."/>
            <person name="Hall J."/>
            <person name="Henson C."/>
            <person name="Hollinger A."/>
            <person name="Honan T."/>
            <person name="Huard M.D."/>
            <person name="Hughes L."/>
            <person name="Hurhula B."/>
            <person name="Husby M.E."/>
            <person name="Kamat A."/>
            <person name="Kanga B."/>
            <person name="Kashin S."/>
            <person name="Khazanovich D."/>
            <person name="Kisner P."/>
            <person name="Lance K."/>
            <person name="Lara M."/>
            <person name="Lee W."/>
            <person name="Lennon N."/>
            <person name="Letendre F."/>
            <person name="LeVine R."/>
            <person name="Lipovsky A."/>
            <person name="Liu X."/>
            <person name="Liu J."/>
            <person name="Liu S."/>
            <person name="Lokyitsang T."/>
            <person name="Lokyitsang Y."/>
            <person name="Lubonja R."/>
            <person name="Lui A."/>
            <person name="MacDonald P."/>
            <person name="Magnisalis V."/>
            <person name="Maru K."/>
            <person name="Matthews C."/>
            <person name="McCusker W."/>
            <person name="McDonough S."/>
            <person name="Mehta T."/>
            <person name="Meldrim J."/>
            <person name="Meneus L."/>
            <person name="Mihai O."/>
            <person name="Mihalev A."/>
            <person name="Mihova T."/>
            <person name="Mittelman R."/>
            <person name="Mlenga V."/>
            <person name="Montmayeur A."/>
            <person name="Mulrain L."/>
            <person name="Navidi A."/>
            <person name="Naylor J."/>
            <person name="Negash T."/>
            <person name="Nguyen T."/>
            <person name="Nguyen N."/>
            <person name="Nicol R."/>
            <person name="Norbu C."/>
            <person name="Norbu N."/>
            <person name="Novod N."/>
            <person name="O'Neill B."/>
            <person name="Osman S."/>
            <person name="Markiewicz E."/>
            <person name="Oyono O.L."/>
            <person name="Patti C."/>
            <person name="Phunkhang P."/>
            <person name="Pierre F."/>
            <person name="Priest M."/>
            <person name="Raghuraman S."/>
            <person name="Rege F."/>
            <person name="Reyes R."/>
            <person name="Rise C."/>
            <person name="Rogov P."/>
            <person name="Ross K."/>
            <person name="Ryan E."/>
            <person name="Settipalli S."/>
            <person name="Shea T."/>
            <person name="Sherpa N."/>
            <person name="Shi L."/>
            <person name="Shih D."/>
            <person name="Sparrow T."/>
            <person name="Spaulding J."/>
            <person name="Stalker J."/>
            <person name="Stange-Thomann N."/>
            <person name="Stavropoulos S."/>
            <person name="Stone C."/>
            <person name="Strader C."/>
            <person name="Tesfaye S."/>
            <person name="Thomson T."/>
            <person name="Thoulutsang Y."/>
            <person name="Thoulutsang D."/>
            <person name="Topham K."/>
            <person name="Topping I."/>
            <person name="Tsamla T."/>
            <person name="Vassiliev H."/>
            <person name="Vo A."/>
            <person name="Wangchuk T."/>
            <person name="Wangdi T."/>
            <person name="Weiand M."/>
            <person name="Wilkinson J."/>
            <person name="Wilson A."/>
            <person name="Yadav S."/>
            <person name="Young G."/>
            <person name="Yu Q."/>
            <person name="Zembek L."/>
            <person name="Zhong D."/>
            <person name="Zimmer A."/>
            <person name="Zwirko Z."/>
            <person name="Jaffe D.B."/>
            <person name="Alvarez P."/>
            <person name="Brockman W."/>
            <person name="Butler J."/>
            <person name="Chin C."/>
            <person name="Gnerre S."/>
            <person name="Grabherr M."/>
            <person name="Kleber M."/>
            <person name="Mauceli E."/>
            <person name="MacCallum I."/>
        </authorList>
    </citation>
    <scope>NUCLEOTIDE SEQUENCE [LARGE SCALE GENOMIC DNA]</scope>
    <source>
        <strain evidence="5">MSH-3 / Tucson 14011-0111.49</strain>
    </source>
</reference>
<dbReference type="HOGENOM" id="CLU_534502_0_0_1"/>
<evidence type="ECO:0000313" key="5">
    <source>
        <dbReference type="Proteomes" id="UP000008744"/>
    </source>
</evidence>
<keyword evidence="2" id="KW-1133">Transmembrane helix</keyword>